<dbReference type="InParanoid" id="A0A1Y2FZS7"/>
<evidence type="ECO:0000313" key="2">
    <source>
        <dbReference type="EMBL" id="ORY88720.1"/>
    </source>
</evidence>
<evidence type="ECO:0000313" key="3">
    <source>
        <dbReference type="Proteomes" id="UP000193467"/>
    </source>
</evidence>
<proteinExistence type="predicted"/>
<name>A0A1Y2FZS7_9BASI</name>
<reference evidence="2 3" key="1">
    <citation type="submission" date="2016-07" db="EMBL/GenBank/DDBJ databases">
        <title>Pervasive Adenine N6-methylation of Active Genes in Fungi.</title>
        <authorList>
            <consortium name="DOE Joint Genome Institute"/>
            <person name="Mondo S.J."/>
            <person name="Dannebaum R.O."/>
            <person name="Kuo R.C."/>
            <person name="Labutti K."/>
            <person name="Haridas S."/>
            <person name="Kuo A."/>
            <person name="Salamov A."/>
            <person name="Ahrendt S.R."/>
            <person name="Lipzen A."/>
            <person name="Sullivan W."/>
            <person name="Andreopoulos W.B."/>
            <person name="Clum A."/>
            <person name="Lindquist E."/>
            <person name="Daum C."/>
            <person name="Ramamoorthy G.K."/>
            <person name="Gryganskyi A."/>
            <person name="Culley D."/>
            <person name="Magnuson J.K."/>
            <person name="James T.Y."/>
            <person name="O'Malley M.A."/>
            <person name="Stajich J.E."/>
            <person name="Spatafora J.W."/>
            <person name="Visel A."/>
            <person name="Grigoriev I.V."/>
        </authorList>
    </citation>
    <scope>NUCLEOTIDE SEQUENCE [LARGE SCALE GENOMIC DNA]</scope>
    <source>
        <strain evidence="2 3">62-1032</strain>
    </source>
</reference>
<dbReference type="AlphaFoldDB" id="A0A1Y2FZS7"/>
<comment type="caution">
    <text evidence="2">The sequence shown here is derived from an EMBL/GenBank/DDBJ whole genome shotgun (WGS) entry which is preliminary data.</text>
</comment>
<sequence>MQLEDHPSTSSRPSRRQSSRNVSAEPCFLVIRSLSCRQWHRGWKEKHLYTKCRPRRLPTPLNNLSAPALHLPPRFLLCTTPFVSIASSCIYGNVKQGQLYVLRLSGMCSSRKKQQQGRFVRARSWVF</sequence>
<dbReference type="Proteomes" id="UP000193467">
    <property type="component" value="Unassembled WGS sequence"/>
</dbReference>
<keyword evidence="3" id="KW-1185">Reference proteome</keyword>
<protein>
    <submittedName>
        <fullName evidence="2">Uncharacterized protein</fullName>
    </submittedName>
</protein>
<accession>A0A1Y2FZS7</accession>
<dbReference type="EMBL" id="MCGR01000008">
    <property type="protein sequence ID" value="ORY88720.1"/>
    <property type="molecule type" value="Genomic_DNA"/>
</dbReference>
<evidence type="ECO:0000256" key="1">
    <source>
        <dbReference type="SAM" id="MobiDB-lite"/>
    </source>
</evidence>
<feature type="region of interest" description="Disordered" evidence="1">
    <location>
        <begin position="1"/>
        <end position="20"/>
    </location>
</feature>
<organism evidence="2 3">
    <name type="scientific">Leucosporidium creatinivorum</name>
    <dbReference type="NCBI Taxonomy" id="106004"/>
    <lineage>
        <taxon>Eukaryota</taxon>
        <taxon>Fungi</taxon>
        <taxon>Dikarya</taxon>
        <taxon>Basidiomycota</taxon>
        <taxon>Pucciniomycotina</taxon>
        <taxon>Microbotryomycetes</taxon>
        <taxon>Leucosporidiales</taxon>
        <taxon>Leucosporidium</taxon>
    </lineage>
</organism>
<gene>
    <name evidence="2" type="ORF">BCR35DRAFT_301032</name>
</gene>